<protein>
    <recommendedName>
        <fullName evidence="3">DUF4198 domain-containing protein</fullName>
    </recommendedName>
</protein>
<reference evidence="1 2" key="1">
    <citation type="submission" date="2017-03" db="EMBL/GenBank/DDBJ databases">
        <title>Genome sequencing of Shewanella japonica KCTC 22435.</title>
        <authorList>
            <person name="Kim K.M."/>
        </authorList>
    </citation>
    <scope>NUCLEOTIDE SEQUENCE [LARGE SCALE GENOMIC DNA]</scope>
    <source>
        <strain evidence="1 2">KCTC 22435</strain>
    </source>
</reference>
<dbReference type="EMBL" id="CP020472">
    <property type="protein sequence ID" value="ARD24354.1"/>
    <property type="molecule type" value="Genomic_DNA"/>
</dbReference>
<evidence type="ECO:0000313" key="1">
    <source>
        <dbReference type="EMBL" id="ARD24354.1"/>
    </source>
</evidence>
<proteinExistence type="predicted"/>
<organism evidence="1 2">
    <name type="scientific">Shewanella japonica</name>
    <dbReference type="NCBI Taxonomy" id="93973"/>
    <lineage>
        <taxon>Bacteria</taxon>
        <taxon>Pseudomonadati</taxon>
        <taxon>Pseudomonadota</taxon>
        <taxon>Gammaproteobacteria</taxon>
        <taxon>Alteromonadales</taxon>
        <taxon>Shewanellaceae</taxon>
        <taxon>Shewanella</taxon>
    </lineage>
</organism>
<accession>A0ABM6JRC2</accession>
<dbReference type="InterPro" id="IPR019613">
    <property type="entry name" value="DUF4198"/>
</dbReference>
<evidence type="ECO:0000313" key="2">
    <source>
        <dbReference type="Proteomes" id="UP000191820"/>
    </source>
</evidence>
<dbReference type="RefSeq" id="WP_055024118.1">
    <property type="nucleotide sequence ID" value="NZ_CANMJJ010000009.1"/>
</dbReference>
<sequence>MSVNVKLISRAVVVIASVFAVFTSTAHERFILPSHTLLSGEAPQSITVLASISNDIFHPDRPLGDSGSGRDVGELKEYFANLEYTVIAPDGKVSLDTQWAAYSRMSVADVTLAHEGTYRVGLVQPDVFMTTFVNAEGQPARLWGPSPEIPAGATKVVRRTTASRVETFVTLNSATHQAIAPTGTGVEIVSKTTHPNDLFANETAQFQLLFNGKPLTTNTKVKLIKAGTRHRNDRDEQILDVTKNGDISFTPSQAGFYLLIAETHVDAPDAADIDVKHFSLYLTLEVFPE</sequence>
<gene>
    <name evidence="1" type="ORF">SJ2017_4127</name>
</gene>
<evidence type="ECO:0008006" key="3">
    <source>
        <dbReference type="Google" id="ProtNLM"/>
    </source>
</evidence>
<keyword evidence="2" id="KW-1185">Reference proteome</keyword>
<dbReference type="Proteomes" id="UP000191820">
    <property type="component" value="Chromosome"/>
</dbReference>
<name>A0ABM6JRC2_9GAMM</name>
<dbReference type="Pfam" id="PF10670">
    <property type="entry name" value="DUF4198"/>
    <property type="match status" value="1"/>
</dbReference>